<feature type="transmembrane region" description="Helical" evidence="1">
    <location>
        <begin position="26"/>
        <end position="47"/>
    </location>
</feature>
<reference evidence="2" key="1">
    <citation type="submission" date="2019-06" db="EMBL/GenBank/DDBJ databases">
        <authorList>
            <person name="Zheng W."/>
        </authorList>
    </citation>
    <scope>NUCLEOTIDE SEQUENCE</scope>
    <source>
        <strain evidence="2">QDHG01</strain>
    </source>
</reference>
<evidence type="ECO:0000256" key="1">
    <source>
        <dbReference type="SAM" id="Phobius"/>
    </source>
</evidence>
<evidence type="ECO:0000313" key="3">
    <source>
        <dbReference type="Proteomes" id="UP000785679"/>
    </source>
</evidence>
<keyword evidence="1" id="KW-1133">Transmembrane helix</keyword>
<protein>
    <recommendedName>
        <fullName evidence="4">Transmembrane protein</fullName>
    </recommendedName>
</protein>
<sequence length="91" mass="11339">MPLYIYDFVQCQYRIEVFTLDQSLNILNLIDWLLLSIIVIIIICLLLQNIQRYLFKFKEVKNIGYWKFQCLHLQLQLRRIVYIQKQWHMHH</sequence>
<name>A0A8J8SX48_HALGN</name>
<keyword evidence="1" id="KW-0472">Membrane</keyword>
<evidence type="ECO:0008006" key="4">
    <source>
        <dbReference type="Google" id="ProtNLM"/>
    </source>
</evidence>
<dbReference type="AlphaFoldDB" id="A0A8J8SX48"/>
<organism evidence="2 3">
    <name type="scientific">Halteria grandinella</name>
    <dbReference type="NCBI Taxonomy" id="5974"/>
    <lineage>
        <taxon>Eukaryota</taxon>
        <taxon>Sar</taxon>
        <taxon>Alveolata</taxon>
        <taxon>Ciliophora</taxon>
        <taxon>Intramacronucleata</taxon>
        <taxon>Spirotrichea</taxon>
        <taxon>Stichotrichia</taxon>
        <taxon>Sporadotrichida</taxon>
        <taxon>Halteriidae</taxon>
        <taxon>Halteria</taxon>
    </lineage>
</organism>
<keyword evidence="3" id="KW-1185">Reference proteome</keyword>
<evidence type="ECO:0000313" key="2">
    <source>
        <dbReference type="EMBL" id="TNV73910.1"/>
    </source>
</evidence>
<dbReference type="EMBL" id="RRYP01017857">
    <property type="protein sequence ID" value="TNV73910.1"/>
    <property type="molecule type" value="Genomic_DNA"/>
</dbReference>
<dbReference type="OrthoDB" id="307755at2759"/>
<accession>A0A8J8SX48</accession>
<keyword evidence="1" id="KW-0812">Transmembrane</keyword>
<comment type="caution">
    <text evidence="2">The sequence shown here is derived from an EMBL/GenBank/DDBJ whole genome shotgun (WGS) entry which is preliminary data.</text>
</comment>
<dbReference type="Proteomes" id="UP000785679">
    <property type="component" value="Unassembled WGS sequence"/>
</dbReference>
<proteinExistence type="predicted"/>
<gene>
    <name evidence="2" type="ORF">FGO68_gene9032</name>
</gene>